<dbReference type="Proteomes" id="UP000254502">
    <property type="component" value="Unassembled WGS sequence"/>
</dbReference>
<evidence type="ECO:0000256" key="4">
    <source>
        <dbReference type="ARBA" id="ARBA00022597"/>
    </source>
</evidence>
<keyword evidence="4" id="KW-0762">Sugar transport</keyword>
<keyword evidence="5" id="KW-0598">Phosphotransferase system</keyword>
<protein>
    <submittedName>
        <fullName evidence="11">PTS system transporter subunit IIABC</fullName>
    </submittedName>
</protein>
<dbReference type="InterPro" id="IPR003352">
    <property type="entry name" value="PTS_EIIC"/>
</dbReference>
<evidence type="ECO:0000256" key="3">
    <source>
        <dbReference type="ARBA" id="ARBA00022475"/>
    </source>
</evidence>
<dbReference type="GO" id="GO:0009401">
    <property type="term" value="P:phosphoenolpyruvate-dependent sugar phosphotransferase system"/>
    <property type="evidence" value="ECO:0007669"/>
    <property type="project" value="UniProtKB-KW"/>
</dbReference>
<dbReference type="InterPro" id="IPR050429">
    <property type="entry name" value="PTS_Glucose_EIICBA"/>
</dbReference>
<dbReference type="GO" id="GO:0008982">
    <property type="term" value="F:protein-N(PI)-phosphohistidine-sugar phosphotransferase activity"/>
    <property type="evidence" value="ECO:0007669"/>
    <property type="project" value="InterPro"/>
</dbReference>
<evidence type="ECO:0000256" key="9">
    <source>
        <dbReference type="SAM" id="Phobius"/>
    </source>
</evidence>
<evidence type="ECO:0000256" key="6">
    <source>
        <dbReference type="ARBA" id="ARBA00022692"/>
    </source>
</evidence>
<name>A0A380DP82_STAAU</name>
<comment type="subcellular location">
    <subcellularLocation>
        <location evidence="1">Cell membrane</location>
        <topology evidence="1">Multi-pass membrane protein</topology>
    </subcellularLocation>
</comment>
<dbReference type="PANTHER" id="PTHR30009">
    <property type="entry name" value="CYTOCHROME C-TYPE SYNTHESIS PROTEIN AND PTS TRANSMEMBRANE COMPONENT"/>
    <property type="match status" value="1"/>
</dbReference>
<sequence>MLPVAILPAAGLLLAIGTAIQGEALQHYLPFIQNGGVQNVAKLMTAAGSIIFENLPMIFALGVAIGLAGGDGVAAIAAFVGYIIMEQTMGDFLQVTPKNVTDPASGYASIFRYSNITNRCVRRYYYRGPGAWC</sequence>
<evidence type="ECO:0000313" key="11">
    <source>
        <dbReference type="EMBL" id="SUK36542.1"/>
    </source>
</evidence>
<evidence type="ECO:0000259" key="10">
    <source>
        <dbReference type="PROSITE" id="PS51103"/>
    </source>
</evidence>
<keyword evidence="8 9" id="KW-0472">Membrane</keyword>
<dbReference type="GO" id="GO:0090563">
    <property type="term" value="F:protein-phosphocysteine-sugar phosphotransferase activity"/>
    <property type="evidence" value="ECO:0007669"/>
    <property type="project" value="TreeGrafter"/>
</dbReference>
<evidence type="ECO:0000256" key="1">
    <source>
        <dbReference type="ARBA" id="ARBA00004651"/>
    </source>
</evidence>
<proteinExistence type="predicted"/>
<evidence type="ECO:0000313" key="12">
    <source>
        <dbReference type="Proteomes" id="UP000254502"/>
    </source>
</evidence>
<keyword evidence="6 9" id="KW-0812">Transmembrane</keyword>
<dbReference type="PROSITE" id="PS51103">
    <property type="entry name" value="PTS_EIIC_TYPE_1"/>
    <property type="match status" value="1"/>
</dbReference>
<keyword evidence="2" id="KW-0813">Transport</keyword>
<organism evidence="11 12">
    <name type="scientific">Staphylococcus aureus</name>
    <dbReference type="NCBI Taxonomy" id="1280"/>
    <lineage>
        <taxon>Bacteria</taxon>
        <taxon>Bacillati</taxon>
        <taxon>Bacillota</taxon>
        <taxon>Bacilli</taxon>
        <taxon>Bacillales</taxon>
        <taxon>Staphylococcaceae</taxon>
        <taxon>Staphylococcus</taxon>
    </lineage>
</organism>
<evidence type="ECO:0000256" key="5">
    <source>
        <dbReference type="ARBA" id="ARBA00022683"/>
    </source>
</evidence>
<feature type="domain" description="PTS EIIC type-1" evidence="10">
    <location>
        <begin position="1"/>
        <end position="133"/>
    </location>
</feature>
<dbReference type="AlphaFoldDB" id="A0A380DP82"/>
<accession>A0A380DP82</accession>
<dbReference type="GO" id="GO:0005886">
    <property type="term" value="C:plasma membrane"/>
    <property type="evidence" value="ECO:0007669"/>
    <property type="project" value="UniProtKB-SubCell"/>
</dbReference>
<dbReference type="PANTHER" id="PTHR30009:SF20">
    <property type="entry name" value="PTS SYSTEM GLUCOSE-SPECIFIC EIICB COMPONENT-RELATED"/>
    <property type="match status" value="1"/>
</dbReference>
<evidence type="ECO:0000256" key="7">
    <source>
        <dbReference type="ARBA" id="ARBA00022989"/>
    </source>
</evidence>
<dbReference type="InterPro" id="IPR013013">
    <property type="entry name" value="PTS_EIIC_1"/>
</dbReference>
<evidence type="ECO:0000256" key="2">
    <source>
        <dbReference type="ARBA" id="ARBA00022448"/>
    </source>
</evidence>
<reference evidence="11 12" key="1">
    <citation type="submission" date="2018-06" db="EMBL/GenBank/DDBJ databases">
        <authorList>
            <consortium name="Pathogen Informatics"/>
            <person name="Doyle S."/>
        </authorList>
    </citation>
    <scope>NUCLEOTIDE SEQUENCE [LARGE SCALE GENOMIC DNA]</scope>
    <source>
        <strain evidence="11 12">NCTC5664</strain>
    </source>
</reference>
<keyword evidence="3" id="KW-1003">Cell membrane</keyword>
<gene>
    <name evidence="11" type="primary">ptsG_3</name>
    <name evidence="11" type="ORF">NCTC5664_00717</name>
</gene>
<feature type="transmembrane region" description="Helical" evidence="9">
    <location>
        <begin position="58"/>
        <end position="84"/>
    </location>
</feature>
<dbReference type="Pfam" id="PF02378">
    <property type="entry name" value="PTS_EIIC"/>
    <property type="match status" value="1"/>
</dbReference>
<evidence type="ECO:0000256" key="8">
    <source>
        <dbReference type="ARBA" id="ARBA00023136"/>
    </source>
</evidence>
<dbReference type="EMBL" id="UHAQ01000002">
    <property type="protein sequence ID" value="SUK36542.1"/>
    <property type="molecule type" value="Genomic_DNA"/>
</dbReference>
<keyword evidence="7 9" id="KW-1133">Transmembrane helix</keyword>